<proteinExistence type="predicted"/>
<reference evidence="2 3" key="1">
    <citation type="submission" date="2018-11" db="EMBL/GenBank/DDBJ databases">
        <title>Sequencing the genomes of 1000 actinobacteria strains.</title>
        <authorList>
            <person name="Klenk H.-P."/>
        </authorList>
    </citation>
    <scope>NUCLEOTIDE SEQUENCE [LARGE SCALE GENOMIC DNA]</scope>
    <source>
        <strain evidence="2 3">DSM 44254</strain>
    </source>
</reference>
<feature type="signal peptide" evidence="1">
    <location>
        <begin position="1"/>
        <end position="26"/>
    </location>
</feature>
<protein>
    <submittedName>
        <fullName evidence="2">Uncharacterized protein</fullName>
    </submittedName>
</protein>
<evidence type="ECO:0000313" key="3">
    <source>
        <dbReference type="Proteomes" id="UP000272400"/>
    </source>
</evidence>
<keyword evidence="3" id="KW-1185">Reference proteome</keyword>
<gene>
    <name evidence="2" type="ORF">EDD29_7448</name>
</gene>
<dbReference type="EMBL" id="RJKE01000001">
    <property type="protein sequence ID" value="ROO89741.1"/>
    <property type="molecule type" value="Genomic_DNA"/>
</dbReference>
<feature type="chain" id="PRO_5018232408" evidence="1">
    <location>
        <begin position="27"/>
        <end position="192"/>
    </location>
</feature>
<evidence type="ECO:0000256" key="1">
    <source>
        <dbReference type="SAM" id="SignalP"/>
    </source>
</evidence>
<evidence type="ECO:0000313" key="2">
    <source>
        <dbReference type="EMBL" id="ROO89741.1"/>
    </source>
</evidence>
<comment type="caution">
    <text evidence="2">The sequence shown here is derived from an EMBL/GenBank/DDBJ whole genome shotgun (WGS) entry which is preliminary data.</text>
</comment>
<dbReference type="Proteomes" id="UP000272400">
    <property type="component" value="Unassembled WGS sequence"/>
</dbReference>
<dbReference type="RefSeq" id="WP_148086216.1">
    <property type="nucleotide sequence ID" value="NZ_RJKE01000001.1"/>
</dbReference>
<sequence length="192" mass="19893">MDARLKAMLAGGGLALAVGVGGVASAGEAAAAAGPGGVRVACGGGGAELFLHPGARNGDLRKTHVNGDLDLGTCITHGRPSVTSGTFHLKAGAKVSCDSHRHTSGTVRHGHAGGFIRWDDGSHSKVNHGKLWGSLANLRLQHAKIVGGRYKGSTVEATLLFSENVIIRNDDCNEGGKRELDGRVMSFRVERR</sequence>
<accession>A0A3N1D8B8</accession>
<keyword evidence="1" id="KW-0732">Signal</keyword>
<name>A0A3N1D8B8_9ACTN</name>
<dbReference type="AlphaFoldDB" id="A0A3N1D8B8"/>
<organism evidence="2 3">
    <name type="scientific">Actinocorallia herbida</name>
    <dbReference type="NCBI Taxonomy" id="58109"/>
    <lineage>
        <taxon>Bacteria</taxon>
        <taxon>Bacillati</taxon>
        <taxon>Actinomycetota</taxon>
        <taxon>Actinomycetes</taxon>
        <taxon>Streptosporangiales</taxon>
        <taxon>Thermomonosporaceae</taxon>
        <taxon>Actinocorallia</taxon>
    </lineage>
</organism>